<keyword evidence="1" id="KW-0812">Transmembrane</keyword>
<evidence type="ECO:0000313" key="2">
    <source>
        <dbReference type="EMBL" id="WCT54181.1"/>
    </source>
</evidence>
<keyword evidence="3" id="KW-1185">Reference proteome</keyword>
<feature type="transmembrane region" description="Helical" evidence="1">
    <location>
        <begin position="20"/>
        <end position="43"/>
    </location>
</feature>
<sequence>MIIKEYLEFLKLLGNEVAYFFQIISGLGPLLTSLSILIVYFNVDRTQKRNRQNDVEKFKRDLGLKAADELIEAITLVKTSWQEILAIKEIYLIFLNGKVDLDTFKQYFSKAEKKQHDSTIQIVIQYKKREIILQDFSEEIEWIYEKGGSIAILINEFNSYFTENIGYSDQYIGALAEKIAKETSEDLLRINKLLQEIQNKFLGEIYGKKV</sequence>
<evidence type="ECO:0000256" key="1">
    <source>
        <dbReference type="SAM" id="Phobius"/>
    </source>
</evidence>
<keyword evidence="1" id="KW-0472">Membrane</keyword>
<dbReference type="AlphaFoldDB" id="A0AAX3LXI0"/>
<proteinExistence type="predicted"/>
<dbReference type="EMBL" id="CP117416">
    <property type="protein sequence ID" value="WCT54181.1"/>
    <property type="molecule type" value="Genomic_DNA"/>
</dbReference>
<keyword evidence="1" id="KW-1133">Transmembrane helix</keyword>
<dbReference type="RefSeq" id="WP_273612723.1">
    <property type="nucleotide sequence ID" value="NZ_CP117416.1"/>
</dbReference>
<gene>
    <name evidence="2" type="ORF">PQ456_13310</name>
</gene>
<evidence type="ECO:0000313" key="3">
    <source>
        <dbReference type="Proteomes" id="UP001220509"/>
    </source>
</evidence>
<dbReference type="Proteomes" id="UP001220509">
    <property type="component" value="Chromosome"/>
</dbReference>
<reference evidence="2 3" key="1">
    <citation type="submission" date="2023-02" db="EMBL/GenBank/DDBJ databases">
        <title>Genome sequence of Paenibacillus kyungheensis KACC 18744.</title>
        <authorList>
            <person name="Kim S."/>
            <person name="Heo J."/>
            <person name="Kwon S.-W."/>
        </authorList>
    </citation>
    <scope>NUCLEOTIDE SEQUENCE [LARGE SCALE GENOMIC DNA]</scope>
    <source>
        <strain evidence="2 3">KACC 18744</strain>
    </source>
</reference>
<protein>
    <submittedName>
        <fullName evidence="2">Uncharacterized protein</fullName>
    </submittedName>
</protein>
<accession>A0AAX3LXI0</accession>
<dbReference type="KEGG" id="pka:PQ456_13310"/>
<organism evidence="2 3">
    <name type="scientific">Paenibacillus kyungheensis</name>
    <dbReference type="NCBI Taxonomy" id="1452732"/>
    <lineage>
        <taxon>Bacteria</taxon>
        <taxon>Bacillati</taxon>
        <taxon>Bacillota</taxon>
        <taxon>Bacilli</taxon>
        <taxon>Bacillales</taxon>
        <taxon>Paenibacillaceae</taxon>
        <taxon>Paenibacillus</taxon>
    </lineage>
</organism>
<name>A0AAX3LXI0_9BACL</name>